<proteinExistence type="predicted"/>
<dbReference type="AlphaFoldDB" id="A0AA40B2X8"/>
<keyword evidence="2" id="KW-1185">Reference proteome</keyword>
<accession>A0AA40B2X8</accession>
<name>A0AA40B2X8_9PEZI</name>
<evidence type="ECO:0000313" key="1">
    <source>
        <dbReference type="EMBL" id="KAK0726717.1"/>
    </source>
</evidence>
<comment type="caution">
    <text evidence="1">The sequence shown here is derived from an EMBL/GenBank/DDBJ whole genome shotgun (WGS) entry which is preliminary data.</text>
</comment>
<reference evidence="1" key="1">
    <citation type="submission" date="2023-06" db="EMBL/GenBank/DDBJ databases">
        <title>Genome-scale phylogeny and comparative genomics of the fungal order Sordariales.</title>
        <authorList>
            <consortium name="Lawrence Berkeley National Laboratory"/>
            <person name="Hensen N."/>
            <person name="Bonometti L."/>
            <person name="Westerberg I."/>
            <person name="Brannstrom I.O."/>
            <person name="Guillou S."/>
            <person name="Cros-Aarteil S."/>
            <person name="Calhoun S."/>
            <person name="Haridas S."/>
            <person name="Kuo A."/>
            <person name="Mondo S."/>
            <person name="Pangilinan J."/>
            <person name="Riley R."/>
            <person name="LaButti K."/>
            <person name="Andreopoulos B."/>
            <person name="Lipzen A."/>
            <person name="Chen C."/>
            <person name="Yanf M."/>
            <person name="Daum C."/>
            <person name="Ng V."/>
            <person name="Clum A."/>
            <person name="Steindorff A."/>
            <person name="Ohm R."/>
            <person name="Martin F."/>
            <person name="Silar P."/>
            <person name="Natvig D."/>
            <person name="Lalanne C."/>
            <person name="Gautier V."/>
            <person name="Ament-velasquez S.L."/>
            <person name="Kruys A."/>
            <person name="Hutchinson M.I."/>
            <person name="Powell A.J."/>
            <person name="Barry K."/>
            <person name="Miller A.N."/>
            <person name="Grigoriev I.V."/>
            <person name="Debuchy R."/>
            <person name="Gladieux P."/>
            <person name="Thoren M.H."/>
            <person name="Johannesson H."/>
        </authorList>
    </citation>
    <scope>NUCLEOTIDE SEQUENCE</scope>
    <source>
        <strain evidence="1">SMH2392-1A</strain>
    </source>
</reference>
<dbReference type="RefSeq" id="XP_060299573.1">
    <property type="nucleotide sequence ID" value="XM_060441135.1"/>
</dbReference>
<gene>
    <name evidence="1" type="ORF">B0T26DRAFT_691493</name>
</gene>
<dbReference type="EMBL" id="JAUIRO010000002">
    <property type="protein sequence ID" value="KAK0726717.1"/>
    <property type="molecule type" value="Genomic_DNA"/>
</dbReference>
<sequence>MTVIGAAMLARFATLGRRAAKNLACQGTTGRGGVGWATVTGCQCGGCCAEVILLECPGSQQDCCTDGRFSRASVPPPIPSVVVRKILGQTHLTHR</sequence>
<organism evidence="1 2">
    <name type="scientific">Lasiosphaeria miniovina</name>
    <dbReference type="NCBI Taxonomy" id="1954250"/>
    <lineage>
        <taxon>Eukaryota</taxon>
        <taxon>Fungi</taxon>
        <taxon>Dikarya</taxon>
        <taxon>Ascomycota</taxon>
        <taxon>Pezizomycotina</taxon>
        <taxon>Sordariomycetes</taxon>
        <taxon>Sordariomycetidae</taxon>
        <taxon>Sordariales</taxon>
        <taxon>Lasiosphaeriaceae</taxon>
        <taxon>Lasiosphaeria</taxon>
    </lineage>
</organism>
<dbReference type="GeneID" id="85324405"/>
<evidence type="ECO:0000313" key="2">
    <source>
        <dbReference type="Proteomes" id="UP001172101"/>
    </source>
</evidence>
<protein>
    <submittedName>
        <fullName evidence="1">Uncharacterized protein</fullName>
    </submittedName>
</protein>
<dbReference type="Proteomes" id="UP001172101">
    <property type="component" value="Unassembled WGS sequence"/>
</dbReference>